<evidence type="ECO:0000259" key="2">
    <source>
        <dbReference type="Pfam" id="PF07883"/>
    </source>
</evidence>
<evidence type="ECO:0000259" key="1">
    <source>
        <dbReference type="Pfam" id="PF05899"/>
    </source>
</evidence>
<dbReference type="NCBIfam" id="NF008373">
    <property type="entry name" value="PRK11171.1-2"/>
    <property type="match status" value="1"/>
</dbReference>
<name>A0A0B5FIW2_9BURK</name>
<keyword evidence="3" id="KW-0378">Hydrolase</keyword>
<dbReference type="PANTHER" id="PTHR34571:SF1">
    <property type="entry name" value="(S)-UREIDOGLYCINE AMINOHYDROLASE"/>
    <property type="match status" value="1"/>
</dbReference>
<dbReference type="GO" id="GO:0071522">
    <property type="term" value="F:ureidoglycine aminohydrolase activity"/>
    <property type="evidence" value="ECO:0007669"/>
    <property type="project" value="InterPro"/>
</dbReference>
<dbReference type="NCBIfam" id="TIGR03214">
    <property type="entry name" value="ura-cupin"/>
    <property type="match status" value="1"/>
</dbReference>
<dbReference type="Pfam" id="PF07883">
    <property type="entry name" value="Cupin_2"/>
    <property type="match status" value="1"/>
</dbReference>
<dbReference type="InterPro" id="IPR008579">
    <property type="entry name" value="UGlyAH_Cupin_dom"/>
</dbReference>
<organism evidence="3 4">
    <name type="scientific">Pandoraea apista</name>
    <dbReference type="NCBI Taxonomy" id="93218"/>
    <lineage>
        <taxon>Bacteria</taxon>
        <taxon>Pseudomonadati</taxon>
        <taxon>Pseudomonadota</taxon>
        <taxon>Betaproteobacteria</taxon>
        <taxon>Burkholderiales</taxon>
        <taxon>Burkholderiaceae</taxon>
        <taxon>Pandoraea</taxon>
    </lineage>
</organism>
<dbReference type="STRING" id="93218.XM39_20820"/>
<proteinExistence type="predicted"/>
<dbReference type="NCBIfam" id="NF040771">
    <property type="entry name" value="AAH_UGLYAH2"/>
    <property type="match status" value="1"/>
</dbReference>
<dbReference type="KEGG" id="papi:SG18_20635"/>
<protein>
    <submittedName>
        <fullName evidence="3">(S)-ureidoglycine aminohydrolase</fullName>
    </submittedName>
</protein>
<dbReference type="GeneID" id="47014893"/>
<evidence type="ECO:0000313" key="4">
    <source>
        <dbReference type="Proteomes" id="UP000364291"/>
    </source>
</evidence>
<dbReference type="EMBL" id="CABPSX010000012">
    <property type="protein sequence ID" value="VVG73722.1"/>
    <property type="molecule type" value="Genomic_DNA"/>
</dbReference>
<dbReference type="CDD" id="cd02211">
    <property type="entry name" value="cupin_UGlyAH_N"/>
    <property type="match status" value="1"/>
</dbReference>
<dbReference type="SUPFAM" id="SSF51182">
    <property type="entry name" value="RmlC-like cupins"/>
    <property type="match status" value="1"/>
</dbReference>
<dbReference type="InterPro" id="IPR017627">
    <property type="entry name" value="UGHY"/>
</dbReference>
<dbReference type="RefSeq" id="WP_042116030.1">
    <property type="nucleotide sequence ID" value="NZ_CABPSX010000012.1"/>
</dbReference>
<dbReference type="PANTHER" id="PTHR34571">
    <property type="entry name" value="(S)-UREIDOGLYCINE AMINOHYDROLASE"/>
    <property type="match status" value="1"/>
</dbReference>
<dbReference type="CDD" id="cd02212">
    <property type="entry name" value="cupin_UGlyAH_C"/>
    <property type="match status" value="1"/>
</dbReference>
<dbReference type="InterPro" id="IPR014710">
    <property type="entry name" value="RmlC-like_jellyroll"/>
</dbReference>
<evidence type="ECO:0000313" key="3">
    <source>
        <dbReference type="EMBL" id="VVG73722.1"/>
    </source>
</evidence>
<dbReference type="InterPro" id="IPR011051">
    <property type="entry name" value="RmlC_Cupin_sf"/>
</dbReference>
<dbReference type="Gene3D" id="2.60.120.10">
    <property type="entry name" value="Jelly Rolls"/>
    <property type="match status" value="2"/>
</dbReference>
<gene>
    <name evidence="3" type="ORF">PAP18089_04731</name>
</gene>
<feature type="domain" description="(S)-ureidoglycine aminohydrolase cupin" evidence="1">
    <location>
        <begin position="64"/>
        <end position="145"/>
    </location>
</feature>
<feature type="domain" description="Cupin type-2" evidence="2">
    <location>
        <begin position="195"/>
        <end position="261"/>
    </location>
</feature>
<dbReference type="InterPro" id="IPR044704">
    <property type="entry name" value="UGlyAH_cupin_N"/>
</dbReference>
<accession>A0A0B5FIW2</accession>
<sequence>MSKTTYYAPHGGHPGQTELLTDRAMFTEAYAVIPKGVMRDIVTSHLPFWDNTRLWVLARPLSGFAETFAQYIMEVGAGGGSDKPEQDEKAEGVLFVVEGEITVTIQGKANKLTPGGYAFIPPATDWQLRNQSQSTARFHWIRKHYQAVEGLPYPEPFVKNEQDVEPIAMPGTEGRWVTTRFVDIQDMRHDMHVNIVTFQPGGVIPFAETHVMEHGLYVLEGKAVYRLNQDWVEVEAGDFMWLRAFCPQACYAGGPGPFRYLLYKDVNRHMNLTLGAQPK</sequence>
<dbReference type="InterPro" id="IPR013096">
    <property type="entry name" value="Cupin_2"/>
</dbReference>
<dbReference type="InterPro" id="IPR044697">
    <property type="entry name" value="UGlyAH_cupin_C"/>
</dbReference>
<dbReference type="AlphaFoldDB" id="A0A0B5FIW2"/>
<dbReference type="NCBIfam" id="NF008376">
    <property type="entry name" value="PRK11171.1-5"/>
    <property type="match status" value="1"/>
</dbReference>
<dbReference type="Pfam" id="PF05899">
    <property type="entry name" value="Cupin_3"/>
    <property type="match status" value="1"/>
</dbReference>
<dbReference type="OrthoDB" id="9814939at2"/>
<dbReference type="Proteomes" id="UP000364291">
    <property type="component" value="Unassembled WGS sequence"/>
</dbReference>
<reference evidence="3 4" key="1">
    <citation type="submission" date="2019-08" db="EMBL/GenBank/DDBJ databases">
        <authorList>
            <person name="Peeters C."/>
        </authorList>
    </citation>
    <scope>NUCLEOTIDE SEQUENCE [LARGE SCALE GENOMIC DNA]</scope>
    <source>
        <strain evidence="3 4">LMG 18089</strain>
    </source>
</reference>